<dbReference type="SUPFAM" id="SSF54001">
    <property type="entry name" value="Cysteine proteinases"/>
    <property type="match status" value="1"/>
</dbReference>
<dbReference type="InterPro" id="IPR038765">
    <property type="entry name" value="Papain-like_cys_pep_sf"/>
</dbReference>
<dbReference type="InterPro" id="IPR024453">
    <property type="entry name" value="Peptidase_C92"/>
</dbReference>
<reference evidence="2" key="1">
    <citation type="journal article" date="2019" name="Int. J. Syst. Evol. Microbiol.">
        <title>The Global Catalogue of Microorganisms (GCM) 10K type strain sequencing project: providing services to taxonomists for standard genome sequencing and annotation.</title>
        <authorList>
            <consortium name="The Broad Institute Genomics Platform"/>
            <consortium name="The Broad Institute Genome Sequencing Center for Infectious Disease"/>
            <person name="Wu L."/>
            <person name="Ma J."/>
        </authorList>
    </citation>
    <scope>NUCLEOTIDE SEQUENCE [LARGE SCALE GENOMIC DNA]</scope>
    <source>
        <strain evidence="2">CCM 8925</strain>
    </source>
</reference>
<accession>A0ABW3ECV7</accession>
<sequence length="189" mass="21032">MPTELFKNADLLFITSRADAFANAIVMSTTTAGQHLHYDHVALVEVTAKHQVFVLHALPKSGSIREPYAAFQKRHYALVDLYRVQHPLQAELIIAQAKSQLGQVYNHSYAPTAAGYYCADFIFAAFASDQIFTLRPMSFKAPTQQTLLPFWRAYYAQLGCAVPEGELGLNPNAMARQNCLRKVTTLVAP</sequence>
<gene>
    <name evidence="1" type="ORF">ACFQZ7_05290</name>
</gene>
<dbReference type="Gene3D" id="3.90.1720.10">
    <property type="entry name" value="endopeptidase domain like (from Nostoc punctiforme)"/>
    <property type="match status" value="1"/>
</dbReference>
<dbReference type="EMBL" id="JBHTIO010000028">
    <property type="protein sequence ID" value="MFD0897150.1"/>
    <property type="molecule type" value="Genomic_DNA"/>
</dbReference>
<comment type="caution">
    <text evidence="1">The sequence shown here is derived from an EMBL/GenBank/DDBJ whole genome shotgun (WGS) entry which is preliminary data.</text>
</comment>
<dbReference type="Proteomes" id="UP001597104">
    <property type="component" value="Unassembled WGS sequence"/>
</dbReference>
<organism evidence="1 2">
    <name type="scientific">Loigolactobacillus binensis</name>
    <dbReference type="NCBI Taxonomy" id="2559922"/>
    <lineage>
        <taxon>Bacteria</taxon>
        <taxon>Bacillati</taxon>
        <taxon>Bacillota</taxon>
        <taxon>Bacilli</taxon>
        <taxon>Lactobacillales</taxon>
        <taxon>Lactobacillaceae</taxon>
        <taxon>Loigolactobacillus</taxon>
    </lineage>
</organism>
<evidence type="ECO:0000313" key="1">
    <source>
        <dbReference type="EMBL" id="MFD0897150.1"/>
    </source>
</evidence>
<dbReference type="Pfam" id="PF05708">
    <property type="entry name" value="Peptidase_C92"/>
    <property type="match status" value="1"/>
</dbReference>
<protein>
    <submittedName>
        <fullName evidence="1">YiiX/YebB-like N1pC/P60 family cysteine hydrolase</fullName>
    </submittedName>
</protein>
<evidence type="ECO:0000313" key="2">
    <source>
        <dbReference type="Proteomes" id="UP001597104"/>
    </source>
</evidence>
<dbReference type="RefSeq" id="WP_386813717.1">
    <property type="nucleotide sequence ID" value="NZ_JBHTIO010000028.1"/>
</dbReference>
<name>A0ABW3ECV7_9LACO</name>
<keyword evidence="2" id="KW-1185">Reference proteome</keyword>
<proteinExistence type="predicted"/>